<feature type="coiled-coil region" evidence="1">
    <location>
        <begin position="17"/>
        <end position="69"/>
    </location>
</feature>
<protein>
    <submittedName>
        <fullName evidence="3">Orotidine 5'-phosphate decarboxylase</fullName>
    </submittedName>
</protein>
<evidence type="ECO:0000313" key="4">
    <source>
        <dbReference type="Proteomes" id="UP000728185"/>
    </source>
</evidence>
<keyword evidence="4" id="KW-1185">Reference proteome</keyword>
<gene>
    <name evidence="3" type="ORF">FBUS_10826</name>
</gene>
<keyword evidence="1" id="KW-0175">Coiled coil</keyword>
<evidence type="ECO:0000313" key="3">
    <source>
        <dbReference type="EMBL" id="KAA0194214.1"/>
    </source>
</evidence>
<sequence length="291" mass="31875">MKLGELATLKDSASRANAQKSDAIVRLETNLACQREEFQRKISELNAQLASKEADYRSLTTELALVREQLLTTRSSVAPDRFNDFSPASQLIASMMTSPFDIGTPNGLPIKAPQPTLGSPSSGHLPVPVTPVPSRRRLALDGTWQLGNVTKLDPENPGCLGAFNYEKMNMQREVLQANIGESAQYCKQEREKNPPKRRRKNRSLSESPVVSEVDHNLKPMLVDAAVGTNLFMNDQSNSNSGRLRCRSNAVQLGSNNSGYFFTKPPGLHSLASSLLLINRSLSNTGIPQTQA</sequence>
<proteinExistence type="predicted"/>
<reference evidence="3" key="1">
    <citation type="submission" date="2019-05" db="EMBL/GenBank/DDBJ databases">
        <title>Annotation for the trematode Fasciolopsis buski.</title>
        <authorList>
            <person name="Choi Y.-J."/>
        </authorList>
    </citation>
    <scope>NUCLEOTIDE SEQUENCE</scope>
    <source>
        <strain evidence="3">HT</strain>
        <tissue evidence="3">Whole worm</tissue>
    </source>
</reference>
<accession>A0A8E0RX06</accession>
<evidence type="ECO:0000256" key="2">
    <source>
        <dbReference type="SAM" id="MobiDB-lite"/>
    </source>
</evidence>
<feature type="region of interest" description="Disordered" evidence="2">
    <location>
        <begin position="186"/>
        <end position="212"/>
    </location>
</feature>
<name>A0A8E0RX06_9TREM</name>
<evidence type="ECO:0000256" key="1">
    <source>
        <dbReference type="SAM" id="Coils"/>
    </source>
</evidence>
<dbReference type="AlphaFoldDB" id="A0A8E0RX06"/>
<dbReference type="EMBL" id="LUCM01004521">
    <property type="protein sequence ID" value="KAA0194214.1"/>
    <property type="molecule type" value="Genomic_DNA"/>
</dbReference>
<dbReference type="Proteomes" id="UP000728185">
    <property type="component" value="Unassembled WGS sequence"/>
</dbReference>
<comment type="caution">
    <text evidence="3">The sequence shown here is derived from an EMBL/GenBank/DDBJ whole genome shotgun (WGS) entry which is preliminary data.</text>
</comment>
<organism evidence="3 4">
    <name type="scientific">Fasciolopsis buskii</name>
    <dbReference type="NCBI Taxonomy" id="27845"/>
    <lineage>
        <taxon>Eukaryota</taxon>
        <taxon>Metazoa</taxon>
        <taxon>Spiralia</taxon>
        <taxon>Lophotrochozoa</taxon>
        <taxon>Platyhelminthes</taxon>
        <taxon>Trematoda</taxon>
        <taxon>Digenea</taxon>
        <taxon>Plagiorchiida</taxon>
        <taxon>Echinostomata</taxon>
        <taxon>Echinostomatoidea</taxon>
        <taxon>Fasciolidae</taxon>
        <taxon>Fasciolopsis</taxon>
    </lineage>
</organism>
<dbReference type="OrthoDB" id="6255275at2759"/>